<keyword evidence="3" id="KW-1185">Reference proteome</keyword>
<dbReference type="GO" id="GO:0003677">
    <property type="term" value="F:DNA binding"/>
    <property type="evidence" value="ECO:0007669"/>
    <property type="project" value="TreeGrafter"/>
</dbReference>
<reference evidence="3" key="1">
    <citation type="submission" date="2016-03" db="EMBL/GenBank/DDBJ databases">
        <authorList>
            <person name="Devillers Hugo."/>
        </authorList>
    </citation>
    <scope>NUCLEOTIDE SEQUENCE [LARGE SCALE GENOMIC DNA]</scope>
</reference>
<dbReference type="Proteomes" id="UP000189911">
    <property type="component" value="Chromosome D"/>
</dbReference>
<dbReference type="SUPFAM" id="SSF52540">
    <property type="entry name" value="P-loop containing nucleoside triphosphate hydrolases"/>
    <property type="match status" value="1"/>
</dbReference>
<dbReference type="PANTHER" id="PTHR23389">
    <property type="entry name" value="CHROMOSOME TRANSMISSION FIDELITY FACTOR 18"/>
    <property type="match status" value="1"/>
</dbReference>
<evidence type="ECO:0000313" key="2">
    <source>
        <dbReference type="EMBL" id="SCU88567.1"/>
    </source>
</evidence>
<gene>
    <name evidence="2" type="ORF">LANO_0D02476G</name>
</gene>
<proteinExistence type="predicted"/>
<dbReference type="AlphaFoldDB" id="A0A1G4JEE1"/>
<dbReference type="OrthoDB" id="10064318at2759"/>
<organism evidence="2 3">
    <name type="scientific">Lachancea nothofagi CBS 11611</name>
    <dbReference type="NCBI Taxonomy" id="1266666"/>
    <lineage>
        <taxon>Eukaryota</taxon>
        <taxon>Fungi</taxon>
        <taxon>Dikarya</taxon>
        <taxon>Ascomycota</taxon>
        <taxon>Saccharomycotina</taxon>
        <taxon>Saccharomycetes</taxon>
        <taxon>Saccharomycetales</taxon>
        <taxon>Saccharomycetaceae</taxon>
        <taxon>Lachancea</taxon>
    </lineage>
</organism>
<sequence>MTSPTSKKTVRLASLLNGSQSRKEENAQKIQPDVSADDFLDSIEETTIIDSDHHWITSGSSPLKMVSEDNSVNYQNTKSSDCEIVQEVQVPKVSLKQLLTGNVNSSKAKKSASDVASEEIEVVHANDPEKNRETHDRIMSALGSAKKTSVKDLFNNFQKRPRYVEERGPGSDNEVGELVKRMHEVSTLEVLETPLPHIQSITDSEDKVLHRHLGLKRKTTRSTPRLNFPPDQYRSLTQLTQEPQSKTVILQQNNKTVNDTIWTNEFEPEKPENVILEDGLKRQVESWFAKAFEKLRRRTTREKLLKKKVDSGEMDWFVVDDEIDDTKDQLEEFVPLMILFGEAVGKNTLVKTIMNGLCGQIFEINSSGNRSKKDFIDSVLDFSTTHYVKDKGSKGIILFDDADVLFRERDKLFWITVERLLVTSRRPVVLICRDINFIPFNIIQVAEEENSLFHAQCIDIPKAVSQLENFLESKKVNFVPGMVSKLLKDNDNDVRKCLLALQWRSVNNNEPSGNRPTVSRKFQTEANLQTMAFGTGLLSAADIVHNSIRWKSSIRQDKDHTFNYVFHSKEFTALSDEQRLAFDYMVDYKQHLHDCLKTPRLQFETSVAHYLMSTICDAHSQVDNDVKPYVEKATQETANYLSSRVPDKISLNSDQYASARMTRNSRKVKEILDRFSKNNVEDLSPFDEVFMCLTSVMTRHQITQEVIPFVCEVAKHDRLLKKRNKQIFENAMNDADPGSGSDVVKTLLQNHAFHPIWFNGEPDFLLNAWGCHMDISQSNE</sequence>
<evidence type="ECO:0000256" key="1">
    <source>
        <dbReference type="SAM" id="MobiDB-lite"/>
    </source>
</evidence>
<dbReference type="GO" id="GO:0005634">
    <property type="term" value="C:nucleus"/>
    <property type="evidence" value="ECO:0007669"/>
    <property type="project" value="TreeGrafter"/>
</dbReference>
<dbReference type="EMBL" id="LT598448">
    <property type="protein sequence ID" value="SCU88567.1"/>
    <property type="molecule type" value="Genomic_DNA"/>
</dbReference>
<feature type="region of interest" description="Disordered" evidence="1">
    <location>
        <begin position="1"/>
        <end position="33"/>
    </location>
</feature>
<accession>A0A1G4JEE1</accession>
<protein>
    <submittedName>
        <fullName evidence="2">LANO_0D02476g1_1</fullName>
    </submittedName>
</protein>
<name>A0A1G4JEE1_9SACH</name>
<dbReference type="InterPro" id="IPR027417">
    <property type="entry name" value="P-loop_NTPase"/>
</dbReference>
<dbReference type="PANTHER" id="PTHR23389:SF11">
    <property type="entry name" value="TELOMERE LENGTH REGULATION PROTEIN ELG1"/>
    <property type="match status" value="1"/>
</dbReference>
<evidence type="ECO:0000313" key="3">
    <source>
        <dbReference type="Proteomes" id="UP000189911"/>
    </source>
</evidence>
<dbReference type="Gene3D" id="3.40.50.300">
    <property type="entry name" value="P-loop containing nucleotide triphosphate hydrolases"/>
    <property type="match status" value="1"/>
</dbReference>